<feature type="transmembrane region" description="Helical" evidence="6">
    <location>
        <begin position="237"/>
        <end position="260"/>
    </location>
</feature>
<dbReference type="EMBL" id="JBHRSL010000010">
    <property type="protein sequence ID" value="MFC3052404.1"/>
    <property type="molecule type" value="Genomic_DNA"/>
</dbReference>
<feature type="transmembrane region" description="Helical" evidence="6">
    <location>
        <begin position="185"/>
        <end position="206"/>
    </location>
</feature>
<dbReference type="Gene3D" id="1.20.1250.20">
    <property type="entry name" value="MFS general substrate transporter like domains"/>
    <property type="match status" value="2"/>
</dbReference>
<feature type="transmembrane region" description="Helical" evidence="6">
    <location>
        <begin position="371"/>
        <end position="396"/>
    </location>
</feature>
<comment type="caution">
    <text evidence="8">The sequence shown here is derived from an EMBL/GenBank/DDBJ whole genome shotgun (WGS) entry which is preliminary data.</text>
</comment>
<evidence type="ECO:0000256" key="2">
    <source>
        <dbReference type="ARBA" id="ARBA00022448"/>
    </source>
</evidence>
<keyword evidence="3 6" id="KW-0812">Transmembrane</keyword>
<dbReference type="InterPro" id="IPR020846">
    <property type="entry name" value="MFS_dom"/>
</dbReference>
<keyword evidence="4 6" id="KW-1133">Transmembrane helix</keyword>
<dbReference type="PROSITE" id="PS50850">
    <property type="entry name" value="MFS"/>
    <property type="match status" value="1"/>
</dbReference>
<dbReference type="PANTHER" id="PTHR23505">
    <property type="entry name" value="SPINSTER"/>
    <property type="match status" value="1"/>
</dbReference>
<proteinExistence type="predicted"/>
<feature type="transmembrane region" description="Helical" evidence="6">
    <location>
        <begin position="306"/>
        <end position="325"/>
    </location>
</feature>
<dbReference type="InterPro" id="IPR044770">
    <property type="entry name" value="MFS_spinster-like"/>
</dbReference>
<feature type="transmembrane region" description="Helical" evidence="6">
    <location>
        <begin position="106"/>
        <end position="128"/>
    </location>
</feature>
<keyword evidence="9" id="KW-1185">Reference proteome</keyword>
<feature type="transmembrane region" description="Helical" evidence="6">
    <location>
        <begin position="272"/>
        <end position="294"/>
    </location>
</feature>
<feature type="transmembrane region" description="Helical" evidence="6">
    <location>
        <begin position="53"/>
        <end position="74"/>
    </location>
</feature>
<dbReference type="InterPro" id="IPR036259">
    <property type="entry name" value="MFS_trans_sf"/>
</dbReference>
<keyword evidence="2" id="KW-0813">Transport</keyword>
<dbReference type="Pfam" id="PF07690">
    <property type="entry name" value="MFS_1"/>
    <property type="match status" value="1"/>
</dbReference>
<feature type="transmembrane region" description="Helical" evidence="6">
    <location>
        <begin position="12"/>
        <end position="33"/>
    </location>
</feature>
<feature type="domain" description="Major facilitator superfamily (MFS) profile" evidence="7">
    <location>
        <begin position="15"/>
        <end position="425"/>
    </location>
</feature>
<sequence>MSEEQKKSSPYAWYVVLLCMIAYIFSSIDRQLLAILIEPIKEDLQISDTQFSLLHGLAFSLFYATMGIPIARLADTRSRPLIISAGVFLWSMATVTTGIGRSFWQLFAARVGLGVGEAALSPAAYSMITDMFSKDKLGRALAVYSIGNFIGGGLSFLIGGAVIAAVGSMDVVAVPVFGNMQPWQVTFLIVGFPGMLLAILFGLTVTDPTRSAAGIKIEKASFGQTLKFIRANGKCFFAIYGGFTLCALALFGLMTWLPAFLGRNYGLKPGEIGLILGPIFLVANVGGVLASGLLTDYFEKKGYKDASMRAGMIGAIGLLLPAVLFCLMPSLTVTIIVIAIALFFASFPLATSATAMQLAAPPHMRAQVSAIFLFVNNLIGLAVGTTLIALITDYVFQNEASVGYSVAIVCGLAAFSAAIIIKSGLKPFAELSQRS</sequence>
<feature type="transmembrane region" description="Helical" evidence="6">
    <location>
        <begin position="81"/>
        <end position="100"/>
    </location>
</feature>
<dbReference type="RefSeq" id="WP_228073642.1">
    <property type="nucleotide sequence ID" value="NZ_CP061205.1"/>
</dbReference>
<evidence type="ECO:0000256" key="3">
    <source>
        <dbReference type="ARBA" id="ARBA00022692"/>
    </source>
</evidence>
<keyword evidence="5 6" id="KW-0472">Membrane</keyword>
<evidence type="ECO:0000313" key="9">
    <source>
        <dbReference type="Proteomes" id="UP001595444"/>
    </source>
</evidence>
<dbReference type="SUPFAM" id="SSF103473">
    <property type="entry name" value="MFS general substrate transporter"/>
    <property type="match status" value="1"/>
</dbReference>
<evidence type="ECO:0000256" key="1">
    <source>
        <dbReference type="ARBA" id="ARBA00004141"/>
    </source>
</evidence>
<protein>
    <submittedName>
        <fullName evidence="8">Spinster family MFS transporter</fullName>
    </submittedName>
</protein>
<comment type="subcellular location">
    <subcellularLocation>
        <location evidence="1">Membrane</location>
        <topology evidence="1">Multi-pass membrane protein</topology>
    </subcellularLocation>
</comment>
<feature type="transmembrane region" description="Helical" evidence="6">
    <location>
        <begin position="402"/>
        <end position="425"/>
    </location>
</feature>
<evidence type="ECO:0000256" key="5">
    <source>
        <dbReference type="ARBA" id="ARBA00023136"/>
    </source>
</evidence>
<dbReference type="CDD" id="cd17328">
    <property type="entry name" value="MFS_spinster_like"/>
    <property type="match status" value="1"/>
</dbReference>
<reference evidence="9" key="1">
    <citation type="journal article" date="2019" name="Int. J. Syst. Evol. Microbiol.">
        <title>The Global Catalogue of Microorganisms (GCM) 10K type strain sequencing project: providing services to taxonomists for standard genome sequencing and annotation.</title>
        <authorList>
            <consortium name="The Broad Institute Genomics Platform"/>
            <consortium name="The Broad Institute Genome Sequencing Center for Infectious Disease"/>
            <person name="Wu L."/>
            <person name="Ma J."/>
        </authorList>
    </citation>
    <scope>NUCLEOTIDE SEQUENCE [LARGE SCALE GENOMIC DNA]</scope>
    <source>
        <strain evidence="9">KCTC 62164</strain>
    </source>
</reference>
<feature type="transmembrane region" description="Helical" evidence="6">
    <location>
        <begin position="140"/>
        <end position="165"/>
    </location>
</feature>
<feature type="transmembrane region" description="Helical" evidence="6">
    <location>
        <begin position="331"/>
        <end position="350"/>
    </location>
</feature>
<accession>A0ABV7D5Y5</accession>
<evidence type="ECO:0000313" key="8">
    <source>
        <dbReference type="EMBL" id="MFC3052404.1"/>
    </source>
</evidence>
<organism evidence="8 9">
    <name type="scientific">Kordiimonas pumila</name>
    <dbReference type="NCBI Taxonomy" id="2161677"/>
    <lineage>
        <taxon>Bacteria</taxon>
        <taxon>Pseudomonadati</taxon>
        <taxon>Pseudomonadota</taxon>
        <taxon>Alphaproteobacteria</taxon>
        <taxon>Kordiimonadales</taxon>
        <taxon>Kordiimonadaceae</taxon>
        <taxon>Kordiimonas</taxon>
    </lineage>
</organism>
<name>A0ABV7D5Y5_9PROT</name>
<evidence type="ECO:0000256" key="6">
    <source>
        <dbReference type="SAM" id="Phobius"/>
    </source>
</evidence>
<evidence type="ECO:0000259" key="7">
    <source>
        <dbReference type="PROSITE" id="PS50850"/>
    </source>
</evidence>
<gene>
    <name evidence="8" type="ORF">ACFOKA_10880</name>
</gene>
<dbReference type="Proteomes" id="UP001595444">
    <property type="component" value="Unassembled WGS sequence"/>
</dbReference>
<evidence type="ECO:0000256" key="4">
    <source>
        <dbReference type="ARBA" id="ARBA00022989"/>
    </source>
</evidence>
<dbReference type="PANTHER" id="PTHR23505:SF79">
    <property type="entry name" value="PROTEIN SPINSTER"/>
    <property type="match status" value="1"/>
</dbReference>
<dbReference type="InterPro" id="IPR011701">
    <property type="entry name" value="MFS"/>
</dbReference>